<proteinExistence type="predicted"/>
<comment type="caution">
    <text evidence="1">The sequence shown here is derived from an EMBL/GenBank/DDBJ whole genome shotgun (WGS) entry which is preliminary data.</text>
</comment>
<sequence length="37" mass="4176">MILENCTVIKILNSEIGARKLEDGEVKLLLESKESCR</sequence>
<organism evidence="1 2">
    <name type="scientific">Crocosphaera watsonii WH 0402</name>
    <dbReference type="NCBI Taxonomy" id="1284629"/>
    <lineage>
        <taxon>Bacteria</taxon>
        <taxon>Bacillati</taxon>
        <taxon>Cyanobacteriota</taxon>
        <taxon>Cyanophyceae</taxon>
        <taxon>Oscillatoriophycideae</taxon>
        <taxon>Chroococcales</taxon>
        <taxon>Aphanothecaceae</taxon>
        <taxon>Crocosphaera</taxon>
    </lineage>
</organism>
<gene>
    <name evidence="1" type="ORF">CWATWH0402_4537</name>
</gene>
<reference evidence="1 2" key="1">
    <citation type="submission" date="2013-01" db="EMBL/GenBank/DDBJ databases">
        <authorList>
            <person name="Bench S."/>
        </authorList>
    </citation>
    <scope>NUCLEOTIDE SEQUENCE [LARGE SCALE GENOMIC DNA]</scope>
    <source>
        <strain evidence="1 2">WH 0402</strain>
    </source>
</reference>
<protein>
    <submittedName>
        <fullName evidence="1">Uncharacterized protein</fullName>
    </submittedName>
</protein>
<evidence type="ECO:0000313" key="1">
    <source>
        <dbReference type="EMBL" id="CCQ67333.1"/>
    </source>
</evidence>
<evidence type="ECO:0000313" key="2">
    <source>
        <dbReference type="Proteomes" id="UP000018130"/>
    </source>
</evidence>
<reference evidence="1 2" key="2">
    <citation type="submission" date="2013-09" db="EMBL/GenBank/DDBJ databases">
        <title>Whole genome comparison of six Crocosphaera watsonii strains with differing phenotypes.</title>
        <authorList>
            <person name="Bench S.R."/>
            <person name="Heller P."/>
            <person name="Frank I."/>
            <person name="Arciniega M."/>
            <person name="Shilova I.N."/>
            <person name="Zehr J.P."/>
        </authorList>
    </citation>
    <scope>NUCLEOTIDE SEQUENCE [LARGE SCALE GENOMIC DNA]</scope>
    <source>
        <strain evidence="1 2">WH 0402</strain>
    </source>
</reference>
<dbReference type="AlphaFoldDB" id="T2JN82"/>
<dbReference type="Proteomes" id="UP000018130">
    <property type="component" value="Unassembled WGS sequence"/>
</dbReference>
<name>T2JN82_CROWT</name>
<accession>T2JN82</accession>
<dbReference type="EMBL" id="CAQN01000582">
    <property type="protein sequence ID" value="CCQ67333.1"/>
    <property type="molecule type" value="Genomic_DNA"/>
</dbReference>